<dbReference type="GO" id="GO:0003676">
    <property type="term" value="F:nucleic acid binding"/>
    <property type="evidence" value="ECO:0007669"/>
    <property type="project" value="InterPro"/>
</dbReference>
<evidence type="ECO:0008006" key="3">
    <source>
        <dbReference type="Google" id="ProtNLM"/>
    </source>
</evidence>
<reference evidence="1" key="1">
    <citation type="submission" date="2020-08" db="EMBL/GenBank/DDBJ databases">
        <title>Multicomponent nature underlies the extraordinary mechanical properties of spider dragline silk.</title>
        <authorList>
            <person name="Kono N."/>
            <person name="Nakamura H."/>
            <person name="Mori M."/>
            <person name="Yoshida Y."/>
            <person name="Ohtoshi R."/>
            <person name="Malay A.D."/>
            <person name="Moran D.A.P."/>
            <person name="Tomita M."/>
            <person name="Numata K."/>
            <person name="Arakawa K."/>
        </authorList>
    </citation>
    <scope>NUCLEOTIDE SEQUENCE</scope>
</reference>
<gene>
    <name evidence="1" type="ORF">NPIL_409411</name>
</gene>
<sequence length="98" mass="11247">MLIWSDYFHHLMALPTVDMHRSLHPMANTILLSDISAATVAKSFIAYWVSHFGVPSILTTYQGRQFQTHLFSSLKSMLGIQCPNYSVLLFFEFYGRSN</sequence>
<dbReference type="SUPFAM" id="SSF53098">
    <property type="entry name" value="Ribonuclease H-like"/>
    <property type="match status" value="1"/>
</dbReference>
<proteinExistence type="predicted"/>
<dbReference type="Gene3D" id="3.30.420.10">
    <property type="entry name" value="Ribonuclease H-like superfamily/Ribonuclease H"/>
    <property type="match status" value="1"/>
</dbReference>
<evidence type="ECO:0000313" key="2">
    <source>
        <dbReference type="Proteomes" id="UP000887013"/>
    </source>
</evidence>
<name>A0A8X6NAW4_NEPPI</name>
<evidence type="ECO:0000313" key="1">
    <source>
        <dbReference type="EMBL" id="GFT04928.1"/>
    </source>
</evidence>
<dbReference type="OrthoDB" id="6537797at2759"/>
<comment type="caution">
    <text evidence="1">The sequence shown here is derived from an EMBL/GenBank/DDBJ whole genome shotgun (WGS) entry which is preliminary data.</text>
</comment>
<dbReference type="InterPro" id="IPR036397">
    <property type="entry name" value="RNaseH_sf"/>
</dbReference>
<dbReference type="AlphaFoldDB" id="A0A8X6NAW4"/>
<keyword evidence="2" id="KW-1185">Reference proteome</keyword>
<dbReference type="Proteomes" id="UP000887013">
    <property type="component" value="Unassembled WGS sequence"/>
</dbReference>
<dbReference type="InterPro" id="IPR012337">
    <property type="entry name" value="RNaseH-like_sf"/>
</dbReference>
<accession>A0A8X6NAW4</accession>
<dbReference type="EMBL" id="BMAW01056252">
    <property type="protein sequence ID" value="GFT04928.1"/>
    <property type="molecule type" value="Genomic_DNA"/>
</dbReference>
<organism evidence="1 2">
    <name type="scientific">Nephila pilipes</name>
    <name type="common">Giant wood spider</name>
    <name type="synonym">Nephila maculata</name>
    <dbReference type="NCBI Taxonomy" id="299642"/>
    <lineage>
        <taxon>Eukaryota</taxon>
        <taxon>Metazoa</taxon>
        <taxon>Ecdysozoa</taxon>
        <taxon>Arthropoda</taxon>
        <taxon>Chelicerata</taxon>
        <taxon>Arachnida</taxon>
        <taxon>Araneae</taxon>
        <taxon>Araneomorphae</taxon>
        <taxon>Entelegynae</taxon>
        <taxon>Araneoidea</taxon>
        <taxon>Nephilidae</taxon>
        <taxon>Nephila</taxon>
    </lineage>
</organism>
<protein>
    <recommendedName>
        <fullName evidence="3">Integrase catalytic domain-containing protein</fullName>
    </recommendedName>
</protein>